<evidence type="ECO:0000256" key="4">
    <source>
        <dbReference type="ARBA" id="ARBA00022989"/>
    </source>
</evidence>
<comment type="caution">
    <text evidence="8">The sequence shown here is derived from an EMBL/GenBank/DDBJ whole genome shotgun (WGS) entry which is preliminary data.</text>
</comment>
<keyword evidence="5 6" id="KW-0472">Membrane</keyword>
<keyword evidence="3 6" id="KW-0812">Transmembrane</keyword>
<dbReference type="Pfam" id="PF07690">
    <property type="entry name" value="MFS_1"/>
    <property type="match status" value="1"/>
</dbReference>
<dbReference type="PANTHER" id="PTHR43791:SF36">
    <property type="entry name" value="TRANSPORTER, PUTATIVE (AFU_ORTHOLOGUE AFUA_6G08340)-RELATED"/>
    <property type="match status" value="1"/>
</dbReference>
<dbReference type="InterPro" id="IPR011701">
    <property type="entry name" value="MFS"/>
</dbReference>
<keyword evidence="4 6" id="KW-1133">Transmembrane helix</keyword>
<dbReference type="GO" id="GO:0016020">
    <property type="term" value="C:membrane"/>
    <property type="evidence" value="ECO:0007669"/>
    <property type="project" value="UniProtKB-SubCell"/>
</dbReference>
<feature type="transmembrane region" description="Helical" evidence="6">
    <location>
        <begin position="256"/>
        <end position="277"/>
    </location>
</feature>
<dbReference type="InterPro" id="IPR020846">
    <property type="entry name" value="MFS_dom"/>
</dbReference>
<evidence type="ECO:0000256" key="5">
    <source>
        <dbReference type="ARBA" id="ARBA00023136"/>
    </source>
</evidence>
<dbReference type="CDD" id="cd17319">
    <property type="entry name" value="MFS_ExuT_GudP_like"/>
    <property type="match status" value="1"/>
</dbReference>
<dbReference type="Gene3D" id="1.20.1250.20">
    <property type="entry name" value="MFS general substrate transporter like domains"/>
    <property type="match status" value="2"/>
</dbReference>
<organism evidence="8 9">
    <name type="scientific">Afipia clevelandensis ATCC 49720</name>
    <dbReference type="NCBI Taxonomy" id="883079"/>
    <lineage>
        <taxon>Bacteria</taxon>
        <taxon>Pseudomonadati</taxon>
        <taxon>Pseudomonadota</taxon>
        <taxon>Alphaproteobacteria</taxon>
        <taxon>Hyphomicrobiales</taxon>
        <taxon>Nitrobacteraceae</taxon>
        <taxon>Afipia</taxon>
    </lineage>
</organism>
<dbReference type="AlphaFoldDB" id="K8NNN4"/>
<evidence type="ECO:0000256" key="1">
    <source>
        <dbReference type="ARBA" id="ARBA00004141"/>
    </source>
</evidence>
<feature type="transmembrane region" description="Helical" evidence="6">
    <location>
        <begin position="119"/>
        <end position="141"/>
    </location>
</feature>
<reference evidence="8 9" key="1">
    <citation type="submission" date="2012-04" db="EMBL/GenBank/DDBJ databases">
        <title>The Genome Sequence of Afipia clevelandensis ATCC 49720.</title>
        <authorList>
            <consortium name="The Broad Institute Genome Sequencing Platform"/>
            <person name="Earl A."/>
            <person name="Ward D."/>
            <person name="Feldgarden M."/>
            <person name="Gevers D."/>
            <person name="Huys G."/>
            <person name="Walker B."/>
            <person name="Young S.K."/>
            <person name="Zeng Q."/>
            <person name="Gargeya S."/>
            <person name="Fitzgerald M."/>
            <person name="Haas B."/>
            <person name="Abouelleil A."/>
            <person name="Alvarado L."/>
            <person name="Arachchi H.M."/>
            <person name="Berlin A."/>
            <person name="Chapman S.B."/>
            <person name="Goldberg J."/>
            <person name="Griggs A."/>
            <person name="Gujja S."/>
            <person name="Hansen M."/>
            <person name="Howarth C."/>
            <person name="Imamovic A."/>
            <person name="Larimer J."/>
            <person name="McCowen C."/>
            <person name="Montmayeur A."/>
            <person name="Murphy C."/>
            <person name="Neiman D."/>
            <person name="Pearson M."/>
            <person name="Priest M."/>
            <person name="Roberts A."/>
            <person name="Saif S."/>
            <person name="Shea T."/>
            <person name="Sisk P."/>
            <person name="Sykes S."/>
            <person name="Wortman J."/>
            <person name="Nusbaum C."/>
            <person name="Birren B."/>
        </authorList>
    </citation>
    <scope>NUCLEOTIDE SEQUENCE [LARGE SCALE GENOMIC DNA]</scope>
    <source>
        <strain evidence="8 9">ATCC 49720</strain>
    </source>
</reference>
<dbReference type="FunFam" id="1.20.1250.20:FF:000018">
    <property type="entry name" value="MFS transporter permease"/>
    <property type="match status" value="1"/>
</dbReference>
<feature type="transmembrane region" description="Helical" evidence="6">
    <location>
        <begin position="95"/>
        <end position="113"/>
    </location>
</feature>
<dbReference type="GO" id="GO:0022857">
    <property type="term" value="F:transmembrane transporter activity"/>
    <property type="evidence" value="ECO:0007669"/>
    <property type="project" value="InterPro"/>
</dbReference>
<feature type="domain" description="Major facilitator superfamily (MFS) profile" evidence="7">
    <location>
        <begin position="29"/>
        <end position="437"/>
    </location>
</feature>
<keyword evidence="9" id="KW-1185">Reference proteome</keyword>
<sequence>MDPSQARQSGPIVQSAADKALFSKVSWHLLPLLIICYIISFIDRINIGFAQLQMKQTLTFSDEAYAFGAGIFFLGYFLFEVPSNLMLEKIGARKTLLRIMFCWGIVASAMMYVQTPTQFYVLRFLLGAFEAGFFPGIILYLTFWYPSARRGQIIAVFMTGTAIAYLLAGPTSGAIMKYMDGFLGHHGWQWLFVVQGLPASILGIVAYFYLKDKPEDASWLTASEKTALRGHLDNDKQCVESASHGSLGALLRDPKVYSLSLIYAVFLGATYAMLFWTPTLIKSWGISDLFWIGMASSLPAVFGIVGMVLVGRSSDKQRERRWHFMFTTAIAAAGVLTTVVTQGSLVGSLAGLCLVGIGQSAMTPIFFAAVSEYVPKKTAAGGIALISSLGNLGPFVTPSIVASINKATGTPVASMILVAVLWITAGVMLTFILRPAPAPRLAMA</sequence>
<evidence type="ECO:0000259" key="7">
    <source>
        <dbReference type="PROSITE" id="PS50850"/>
    </source>
</evidence>
<evidence type="ECO:0000256" key="6">
    <source>
        <dbReference type="SAM" id="Phobius"/>
    </source>
</evidence>
<feature type="transmembrane region" description="Helical" evidence="6">
    <location>
        <begin position="322"/>
        <end position="340"/>
    </location>
</feature>
<proteinExistence type="predicted"/>
<feature type="transmembrane region" description="Helical" evidence="6">
    <location>
        <begin position="29"/>
        <end position="52"/>
    </location>
</feature>
<evidence type="ECO:0000256" key="2">
    <source>
        <dbReference type="ARBA" id="ARBA00022448"/>
    </source>
</evidence>
<feature type="transmembrane region" description="Helical" evidence="6">
    <location>
        <begin position="289"/>
        <end position="310"/>
    </location>
</feature>
<dbReference type="RefSeq" id="WP_002715049.1">
    <property type="nucleotide sequence ID" value="NZ_KB375281.1"/>
</dbReference>
<dbReference type="InterPro" id="IPR036259">
    <property type="entry name" value="MFS_trans_sf"/>
</dbReference>
<dbReference type="OrthoDB" id="9773957at2"/>
<name>K8NNN4_9BRAD</name>
<evidence type="ECO:0000313" key="9">
    <source>
        <dbReference type="Proteomes" id="UP000001095"/>
    </source>
</evidence>
<accession>K8NNN4</accession>
<evidence type="ECO:0000256" key="3">
    <source>
        <dbReference type="ARBA" id="ARBA00022692"/>
    </source>
</evidence>
<dbReference type="EMBL" id="AGWY01000018">
    <property type="protein sequence ID" value="EKS31962.1"/>
    <property type="molecule type" value="Genomic_DNA"/>
</dbReference>
<dbReference type="PROSITE" id="PS50850">
    <property type="entry name" value="MFS"/>
    <property type="match status" value="1"/>
</dbReference>
<keyword evidence="2" id="KW-0813">Transport</keyword>
<feature type="transmembrane region" description="Helical" evidence="6">
    <location>
        <begin position="188"/>
        <end position="210"/>
    </location>
</feature>
<dbReference type="HOGENOM" id="CLU_001265_0_0_5"/>
<dbReference type="Proteomes" id="UP000001095">
    <property type="component" value="Unassembled WGS sequence"/>
</dbReference>
<dbReference type="SUPFAM" id="SSF103473">
    <property type="entry name" value="MFS general substrate transporter"/>
    <property type="match status" value="1"/>
</dbReference>
<dbReference type="PATRIC" id="fig|883079.3.peg.4269"/>
<feature type="transmembrane region" description="Helical" evidence="6">
    <location>
        <begin position="413"/>
        <end position="433"/>
    </location>
</feature>
<evidence type="ECO:0000313" key="8">
    <source>
        <dbReference type="EMBL" id="EKS31962.1"/>
    </source>
</evidence>
<feature type="transmembrane region" description="Helical" evidence="6">
    <location>
        <begin position="153"/>
        <end position="176"/>
    </location>
</feature>
<feature type="transmembrane region" description="Helical" evidence="6">
    <location>
        <begin position="382"/>
        <end position="401"/>
    </location>
</feature>
<comment type="subcellular location">
    <subcellularLocation>
        <location evidence="1">Membrane</location>
        <topology evidence="1">Multi-pass membrane protein</topology>
    </subcellularLocation>
</comment>
<dbReference type="PANTHER" id="PTHR43791">
    <property type="entry name" value="PERMEASE-RELATED"/>
    <property type="match status" value="1"/>
</dbReference>
<protein>
    <submittedName>
        <fullName evidence="8">D-galactonate transporter</fullName>
    </submittedName>
</protein>
<feature type="transmembrane region" description="Helical" evidence="6">
    <location>
        <begin position="64"/>
        <end position="83"/>
    </location>
</feature>
<gene>
    <name evidence="8" type="ORF">HMPREF9696_04183</name>
</gene>
<feature type="transmembrane region" description="Helical" evidence="6">
    <location>
        <begin position="346"/>
        <end position="370"/>
    </location>
</feature>